<sequence length="372" mass="41820">MAPLPQRPRSLTVEAIYKWWADQPQRLSRRLGASQIGNDCERRLFYSFRWAAVEQFEGRMLRLFNRGHREEQVFTDELRGIGCTVHDLDPATGEQFTFTGCGGHLVAKIDGVAVGIPEAPKTWHNVSYKTSGEKSFAKLAGKSDDRKKYRANPSVMMIPGDGVAVAKPEHVDQNQVEMHLSNLTRTLYLAVCKDDDSLHAERIDYSPAEGTRLVAKAERVIFAEAPPEGISSDPSFYKCKICPMTSVCHTAQLPRVSCRTCLHSTPEREGDGRWSCAKWGQDIPHEHQADGCPAHRYIPVFLKRWGEVVDASEAENWVEYKTPDGHLFRNGERGPNSYESSELFAATPEFIRDPAANEVRDTFDARIVQKAA</sequence>
<keyword evidence="2" id="KW-1185">Reference proteome</keyword>
<protein>
    <submittedName>
        <fullName evidence="1">Oxidoreductase</fullName>
    </submittedName>
</protein>
<dbReference type="EMBL" id="CP064030">
    <property type="protein sequence ID" value="QRN52429.1"/>
    <property type="molecule type" value="Genomic_DNA"/>
</dbReference>
<proteinExistence type="predicted"/>
<accession>A0ABX7GPS2</accession>
<dbReference type="Gene3D" id="3.90.320.10">
    <property type="match status" value="1"/>
</dbReference>
<name>A0ABX7GPS2_9GAMM</name>
<dbReference type="InterPro" id="IPR011604">
    <property type="entry name" value="PDDEXK-like_dom_sf"/>
</dbReference>
<evidence type="ECO:0000313" key="1">
    <source>
        <dbReference type="EMBL" id="QRN52429.1"/>
    </source>
</evidence>
<dbReference type="Proteomes" id="UP000663181">
    <property type="component" value="Chromosome"/>
</dbReference>
<gene>
    <name evidence="1" type="ORF">ISN74_13180</name>
</gene>
<evidence type="ECO:0000313" key="2">
    <source>
        <dbReference type="Proteomes" id="UP000663181"/>
    </source>
</evidence>
<reference evidence="1 2" key="1">
    <citation type="submission" date="2020-10" db="EMBL/GenBank/DDBJ databases">
        <title>Phylogeny of dyella-like bacteria.</title>
        <authorList>
            <person name="Fu J."/>
        </authorList>
    </citation>
    <scope>NUCLEOTIDE SEQUENCE [LARGE SCALE GENOMIC DNA]</scope>
    <source>
        <strain evidence="1 2">DHOB09</strain>
    </source>
</reference>
<organism evidence="1 2">
    <name type="scientific">Dyella caseinilytica</name>
    <dbReference type="NCBI Taxonomy" id="1849581"/>
    <lineage>
        <taxon>Bacteria</taxon>
        <taxon>Pseudomonadati</taxon>
        <taxon>Pseudomonadota</taxon>
        <taxon>Gammaproteobacteria</taxon>
        <taxon>Lysobacterales</taxon>
        <taxon>Rhodanobacteraceae</taxon>
        <taxon>Dyella</taxon>
    </lineage>
</organism>
<dbReference type="RefSeq" id="WP_188799678.1">
    <property type="nucleotide sequence ID" value="NZ_BMIZ01000002.1"/>
</dbReference>